<keyword evidence="3" id="KW-0063">Aspartyl esterase</keyword>
<keyword evidence="8" id="KW-1185">Reference proteome</keyword>
<evidence type="ECO:0000256" key="2">
    <source>
        <dbReference type="ARBA" id="ARBA00022801"/>
    </source>
</evidence>
<proteinExistence type="inferred from homology"/>
<evidence type="ECO:0000256" key="3">
    <source>
        <dbReference type="ARBA" id="ARBA00023085"/>
    </source>
</evidence>
<feature type="chain" id="PRO_5046673859" evidence="4">
    <location>
        <begin position="28"/>
        <end position="1529"/>
    </location>
</feature>
<evidence type="ECO:0000313" key="7">
    <source>
        <dbReference type="EMBL" id="MFC4231137.1"/>
    </source>
</evidence>
<evidence type="ECO:0000256" key="1">
    <source>
        <dbReference type="ARBA" id="ARBA00008891"/>
    </source>
</evidence>
<dbReference type="PROSITE" id="PS50194">
    <property type="entry name" value="FILAMIN_REPEAT"/>
    <property type="match status" value="1"/>
</dbReference>
<reference evidence="8" key="1">
    <citation type="journal article" date="2019" name="Int. J. Syst. Evol. Microbiol.">
        <title>The Global Catalogue of Microorganisms (GCM) 10K type strain sequencing project: providing services to taxonomists for standard genome sequencing and annotation.</title>
        <authorList>
            <consortium name="The Broad Institute Genomics Platform"/>
            <consortium name="The Broad Institute Genome Sequencing Center for Infectious Disease"/>
            <person name="Wu L."/>
            <person name="Ma J."/>
        </authorList>
    </citation>
    <scope>NUCLEOTIDE SEQUENCE [LARGE SCALE GENOMIC DNA]</scope>
    <source>
        <strain evidence="8">CECT 8010</strain>
    </source>
</reference>
<dbReference type="NCBIfam" id="TIGR04183">
    <property type="entry name" value="Por_Secre_tail"/>
    <property type="match status" value="1"/>
</dbReference>
<evidence type="ECO:0000259" key="5">
    <source>
        <dbReference type="Pfam" id="PF01095"/>
    </source>
</evidence>
<dbReference type="InterPro" id="IPR017868">
    <property type="entry name" value="Filamin/ABP280_repeat-like"/>
</dbReference>
<keyword evidence="4" id="KW-0732">Signal</keyword>
<comment type="caution">
    <text evidence="7">The sequence shown here is derived from an EMBL/GenBank/DDBJ whole genome shotgun (WGS) entry which is preliminary data.</text>
</comment>
<dbReference type="EMBL" id="JBHSDC010000003">
    <property type="protein sequence ID" value="MFC4231137.1"/>
    <property type="molecule type" value="Genomic_DNA"/>
</dbReference>
<dbReference type="RefSeq" id="WP_379012524.1">
    <property type="nucleotide sequence ID" value="NZ_JBHSDC010000003.1"/>
</dbReference>
<dbReference type="SUPFAM" id="SSF51126">
    <property type="entry name" value="Pectin lyase-like"/>
    <property type="match status" value="1"/>
</dbReference>
<dbReference type="PANTHER" id="PTHR31321">
    <property type="entry name" value="ACYL-COA THIOESTER HYDROLASE YBHC-RELATED"/>
    <property type="match status" value="1"/>
</dbReference>
<protein>
    <submittedName>
        <fullName evidence="7">Pectinesterase family protein</fullName>
    </submittedName>
</protein>
<dbReference type="InterPro" id="IPR000070">
    <property type="entry name" value="Pectinesterase_cat"/>
</dbReference>
<dbReference type="Proteomes" id="UP001595906">
    <property type="component" value="Unassembled WGS sequence"/>
</dbReference>
<feature type="domain" description="Pectinesterase catalytic" evidence="5">
    <location>
        <begin position="31"/>
        <end position="310"/>
    </location>
</feature>
<dbReference type="Pfam" id="PF01095">
    <property type="entry name" value="Pectinesterase"/>
    <property type="match status" value="1"/>
</dbReference>
<keyword evidence="2" id="KW-0378">Hydrolase</keyword>
<comment type="similarity">
    <text evidence="1">Belongs to the pectinesterase family.</text>
</comment>
<sequence>MKTFITSASKALFCLFFATMFAQIANAQYNKTVAKDGSGDFTTLQAAIDAAPTTATAASPWVIYIRNGKYREKINIPSTKPYIQIVGESVANVFVYYDDPATILGTQNSASFTINASDFTAVNITFANTFGDGSQAVAVLVNADRVAFKNCRLMANQDTLYVKGSGVPRSYFKNCYIDGNIDFIFGSSVAVFDSCVVYAKSKTGTGASFMTAANTPAGQAYGFTFRGCVIPANTGGTSYYLGRPWPSPSEALTNQKTIYLNCTLPYTVNPAGWSTWDANTITSNITYAEFQSKKTDGSAADVSQRVSWSKQFSATDTIGYNLPNMLSGWDPNTTRADFATYVPSPIAVANFTGIKGTSTSVFNWNISWPMTAIKYELFRSSDKVAFTKVNEQTSVNDTAVNFTYSESIPPPGQTYYYYIIASKTGYASHTTDTVAISSTPTIVTTGTLGSFSQGVGIPSNTQAFVASGTSLTNDIVITAPANFEISSNGGATWNNSSTPLTLTQTSGNVSNTTISVRLNGTTAGSYSGNITLTSTGAASVTVPVTGIVQATPLTVSTILEYWPLTTNNQDSAAVRATGIVATTPTLNKLVTADGSVSGVTAYSATYGQAYAASAAGSWTTGSGGPGGNLNRTNYEEFTVTAAAGYTVRLDSIILNNSFYNTSSNTKLAIVYSKTAFTTADSTDVPGAAFGTPLSLINETSGTNANFRLAVNGATGITILSGQTLNFRIYNSCGSSNTGRYGKLKNVYVVGLSTLNPVAGDFQSHQSGDWTNLATWERYDGTNWVTPAPAYPVYNNSGITSILSGHTVTISATLANGSGYIHLTKVKQGGQLIVSAGANLNIANDGAPSTATTDLQIDGTMTVAGSMGTNGNVSTVINGTFVYAGTGFNFSNAGDSVFVNNGATYQHNANSNLTPNVMKCQAGATLSITGITSNQTGIFKTTSIYGNIIWNCPSQANYYAFRNTLNATNVLGSFTVANTGTTYISFVNATGKVNFPGGFYQTGGTVNFRESGTIIDTLATASDFNISGGTFLSNMGTGTNLDVELNGVSKVINYAGTNANNTKFNVNGNYSLTSNLTLPNAGFGVVVNGSLNLNTSVISGSGDVTVSNGASITTAALSGLNGNITNSGLKSLSTTANYIFNGSAAQVTGTLLPAIVNALTINNASGVALSSSTAVVGGVLTLTSGNLQLGSSTLSTSSIVGASATNYIITDGTGGIKLNNVATGSNIFPVGTSATSYNPVTINNSGTANNITVSVKNTFDNAVPSATQVVNKQWTITPDATGSNIAATFSWLTADQASGFNPASAISVIRYNGTTWVGNNATITGSGVSATPYVASASGITDFGTFTVINTSVLPLVLQSFNAALDIDRVNLTWVTSNEINTQSFEIDKSTDANNFYPIGVVNSNNSSAINTYGFTDMSPLDGVSYYRLKMIDKNGTFTYSKTVSVTKQLSVKLSTYPNPVINILNIAHSKASKNASLKVISLNGSILISKQLLAGTTQTFIDFSRFISGSYLIVFDDNEIHEVSRFIKL</sequence>
<feature type="domain" description="Secretion system C-terminal sorting" evidence="6">
    <location>
        <begin position="1456"/>
        <end position="1527"/>
    </location>
</feature>
<dbReference type="Gene3D" id="2.160.20.10">
    <property type="entry name" value="Single-stranded right-handed beta-helix, Pectin lyase-like"/>
    <property type="match status" value="1"/>
</dbReference>
<evidence type="ECO:0000313" key="8">
    <source>
        <dbReference type="Proteomes" id="UP001595906"/>
    </source>
</evidence>
<dbReference type="PANTHER" id="PTHR31321:SF57">
    <property type="entry name" value="PECTINESTERASE 53-RELATED"/>
    <property type="match status" value="1"/>
</dbReference>
<dbReference type="Pfam" id="PF18962">
    <property type="entry name" value="Por_Secre_tail"/>
    <property type="match status" value="1"/>
</dbReference>
<organism evidence="7 8">
    <name type="scientific">Parasediminibacterium paludis</name>
    <dbReference type="NCBI Taxonomy" id="908966"/>
    <lineage>
        <taxon>Bacteria</taxon>
        <taxon>Pseudomonadati</taxon>
        <taxon>Bacteroidota</taxon>
        <taxon>Chitinophagia</taxon>
        <taxon>Chitinophagales</taxon>
        <taxon>Chitinophagaceae</taxon>
        <taxon>Parasediminibacterium</taxon>
    </lineage>
</organism>
<accession>A0ABV8PSX7</accession>
<dbReference type="InterPro" id="IPR012334">
    <property type="entry name" value="Pectin_lyas_fold"/>
</dbReference>
<name>A0ABV8PSX7_9BACT</name>
<dbReference type="InterPro" id="IPR011050">
    <property type="entry name" value="Pectin_lyase_fold/virulence"/>
</dbReference>
<dbReference type="InterPro" id="IPR026444">
    <property type="entry name" value="Secre_tail"/>
</dbReference>
<evidence type="ECO:0000259" key="6">
    <source>
        <dbReference type="Pfam" id="PF18962"/>
    </source>
</evidence>
<gene>
    <name evidence="7" type="ORF">ACFOW1_04500</name>
</gene>
<evidence type="ECO:0000256" key="4">
    <source>
        <dbReference type="SAM" id="SignalP"/>
    </source>
</evidence>
<feature type="signal peptide" evidence="4">
    <location>
        <begin position="1"/>
        <end position="27"/>
    </location>
</feature>